<proteinExistence type="predicted"/>
<protein>
    <recommendedName>
        <fullName evidence="3">Secreted protein</fullName>
    </recommendedName>
</protein>
<gene>
    <name evidence="1" type="ORF">XENOCAPTIV_000723</name>
</gene>
<reference evidence="1 2" key="1">
    <citation type="submission" date="2021-06" db="EMBL/GenBank/DDBJ databases">
        <authorList>
            <person name="Palmer J.M."/>
        </authorList>
    </citation>
    <scope>NUCLEOTIDE SEQUENCE [LARGE SCALE GENOMIC DNA]</scope>
    <source>
        <strain evidence="1 2">XC_2019</strain>
        <tissue evidence="1">Muscle</tissue>
    </source>
</reference>
<keyword evidence="2" id="KW-1185">Reference proteome</keyword>
<organism evidence="1 2">
    <name type="scientific">Xenoophorus captivus</name>
    <dbReference type="NCBI Taxonomy" id="1517983"/>
    <lineage>
        <taxon>Eukaryota</taxon>
        <taxon>Metazoa</taxon>
        <taxon>Chordata</taxon>
        <taxon>Craniata</taxon>
        <taxon>Vertebrata</taxon>
        <taxon>Euteleostomi</taxon>
        <taxon>Actinopterygii</taxon>
        <taxon>Neopterygii</taxon>
        <taxon>Teleostei</taxon>
        <taxon>Neoteleostei</taxon>
        <taxon>Acanthomorphata</taxon>
        <taxon>Ovalentaria</taxon>
        <taxon>Atherinomorphae</taxon>
        <taxon>Cyprinodontiformes</taxon>
        <taxon>Goodeidae</taxon>
        <taxon>Xenoophorus</taxon>
    </lineage>
</organism>
<sequence>MHHCPGLLCLVINIYISLNERRLVINYETTAAFLQQSFYRRLGATAMSLLVLTHNKLAFSIEVQETVKTPGVTLATTLVNMHFVLLNGEIRPACIIGVHNCAVSGRNNLSVVIIFQLCTHSAKGQRWVTSGTLL</sequence>
<evidence type="ECO:0000313" key="1">
    <source>
        <dbReference type="EMBL" id="MEQ2209544.1"/>
    </source>
</evidence>
<evidence type="ECO:0000313" key="2">
    <source>
        <dbReference type="Proteomes" id="UP001434883"/>
    </source>
</evidence>
<dbReference type="EMBL" id="JAHRIN010051479">
    <property type="protein sequence ID" value="MEQ2209544.1"/>
    <property type="molecule type" value="Genomic_DNA"/>
</dbReference>
<accession>A0ABV0RMY6</accession>
<comment type="caution">
    <text evidence="1">The sequence shown here is derived from an EMBL/GenBank/DDBJ whole genome shotgun (WGS) entry which is preliminary data.</text>
</comment>
<name>A0ABV0RMY6_9TELE</name>
<dbReference type="Proteomes" id="UP001434883">
    <property type="component" value="Unassembled WGS sequence"/>
</dbReference>
<evidence type="ECO:0008006" key="3">
    <source>
        <dbReference type="Google" id="ProtNLM"/>
    </source>
</evidence>